<feature type="transmembrane region" description="Helical" evidence="1">
    <location>
        <begin position="85"/>
        <end position="105"/>
    </location>
</feature>
<keyword evidence="1" id="KW-0472">Membrane</keyword>
<proteinExistence type="predicted"/>
<name>A0A914CN48_9BILA</name>
<protein>
    <submittedName>
        <fullName evidence="3">G-protein coupled receptors family 1 profile domain-containing protein</fullName>
    </submittedName>
</protein>
<dbReference type="AlphaFoldDB" id="A0A914CN48"/>
<reference evidence="3" key="1">
    <citation type="submission" date="2022-11" db="UniProtKB">
        <authorList>
            <consortium name="WormBaseParasite"/>
        </authorList>
    </citation>
    <scope>IDENTIFICATION</scope>
</reference>
<dbReference type="Proteomes" id="UP000887540">
    <property type="component" value="Unplaced"/>
</dbReference>
<evidence type="ECO:0000313" key="3">
    <source>
        <dbReference type="WBParaSite" id="ACRNAN_scaffold12420.g10669.t1"/>
    </source>
</evidence>
<organism evidence="2 3">
    <name type="scientific">Acrobeloides nanus</name>
    <dbReference type="NCBI Taxonomy" id="290746"/>
    <lineage>
        <taxon>Eukaryota</taxon>
        <taxon>Metazoa</taxon>
        <taxon>Ecdysozoa</taxon>
        <taxon>Nematoda</taxon>
        <taxon>Chromadorea</taxon>
        <taxon>Rhabditida</taxon>
        <taxon>Tylenchina</taxon>
        <taxon>Cephalobomorpha</taxon>
        <taxon>Cephaloboidea</taxon>
        <taxon>Cephalobidae</taxon>
        <taxon>Acrobeloides</taxon>
    </lineage>
</organism>
<sequence length="148" mass="16883">MNEIVRATRASSTLIGVLLYIPITIKIRLVVRATDQASEHSISPGQLKQLIRYNVIVCLIILNEFILIVVPDFVIIVWPNTPLKNILFSLTLTKSLITVLIMLIAQEELRFQCYTVIIYLFNRITRTSVNTSQSNVVMPFKRTQNHTA</sequence>
<evidence type="ECO:0000256" key="1">
    <source>
        <dbReference type="SAM" id="Phobius"/>
    </source>
</evidence>
<dbReference type="WBParaSite" id="ACRNAN_scaffold12420.g10669.t1">
    <property type="protein sequence ID" value="ACRNAN_scaffold12420.g10669.t1"/>
    <property type="gene ID" value="ACRNAN_scaffold12420.g10669"/>
</dbReference>
<accession>A0A914CN48</accession>
<keyword evidence="2" id="KW-1185">Reference proteome</keyword>
<feature type="transmembrane region" description="Helical" evidence="1">
    <location>
        <begin position="51"/>
        <end position="79"/>
    </location>
</feature>
<keyword evidence="1" id="KW-0812">Transmembrane</keyword>
<keyword evidence="1" id="KW-1133">Transmembrane helix</keyword>
<evidence type="ECO:0000313" key="2">
    <source>
        <dbReference type="Proteomes" id="UP000887540"/>
    </source>
</evidence>